<protein>
    <submittedName>
        <fullName evidence="1">Uncharacterized protein</fullName>
    </submittedName>
</protein>
<dbReference type="EMBL" id="JAVRQU010000011">
    <property type="protein sequence ID" value="KAK5697482.1"/>
    <property type="molecule type" value="Genomic_DNA"/>
</dbReference>
<proteinExistence type="predicted"/>
<evidence type="ECO:0000313" key="1">
    <source>
        <dbReference type="EMBL" id="KAK5697482.1"/>
    </source>
</evidence>
<dbReference type="Proteomes" id="UP001310594">
    <property type="component" value="Unassembled WGS sequence"/>
</dbReference>
<gene>
    <name evidence="1" type="ORF">LTR97_007620</name>
</gene>
<comment type="caution">
    <text evidence="1">The sequence shown here is derived from an EMBL/GenBank/DDBJ whole genome shotgun (WGS) entry which is preliminary data.</text>
</comment>
<dbReference type="AlphaFoldDB" id="A0AAN7W3H0"/>
<organism evidence="1 2">
    <name type="scientific">Elasticomyces elasticus</name>
    <dbReference type="NCBI Taxonomy" id="574655"/>
    <lineage>
        <taxon>Eukaryota</taxon>
        <taxon>Fungi</taxon>
        <taxon>Dikarya</taxon>
        <taxon>Ascomycota</taxon>
        <taxon>Pezizomycotina</taxon>
        <taxon>Dothideomycetes</taxon>
        <taxon>Dothideomycetidae</taxon>
        <taxon>Mycosphaerellales</taxon>
        <taxon>Teratosphaeriaceae</taxon>
        <taxon>Elasticomyces</taxon>
    </lineage>
</organism>
<evidence type="ECO:0000313" key="2">
    <source>
        <dbReference type="Proteomes" id="UP001310594"/>
    </source>
</evidence>
<accession>A0AAN7W3H0</accession>
<reference evidence="1" key="1">
    <citation type="submission" date="2023-08" db="EMBL/GenBank/DDBJ databases">
        <title>Black Yeasts Isolated from many extreme environments.</title>
        <authorList>
            <person name="Coleine C."/>
            <person name="Stajich J.E."/>
            <person name="Selbmann L."/>
        </authorList>
    </citation>
    <scope>NUCLEOTIDE SEQUENCE</scope>
    <source>
        <strain evidence="1">CCFEE 5810</strain>
    </source>
</reference>
<sequence>MTLADTQKPTTEDFIKGYNEWTIDGPLRARSAECLPASLGRPDSMNEDYKHFFQSFSGMMSEFKVT</sequence>
<name>A0AAN7W3H0_9PEZI</name>